<protein>
    <submittedName>
        <fullName evidence="1">Uncharacterized protein</fullName>
    </submittedName>
</protein>
<accession>A0A2P6SET7</accession>
<proteinExistence type="predicted"/>
<evidence type="ECO:0000313" key="2">
    <source>
        <dbReference type="Proteomes" id="UP000238479"/>
    </source>
</evidence>
<organism evidence="1 2">
    <name type="scientific">Rosa chinensis</name>
    <name type="common">China rose</name>
    <dbReference type="NCBI Taxonomy" id="74649"/>
    <lineage>
        <taxon>Eukaryota</taxon>
        <taxon>Viridiplantae</taxon>
        <taxon>Streptophyta</taxon>
        <taxon>Embryophyta</taxon>
        <taxon>Tracheophyta</taxon>
        <taxon>Spermatophyta</taxon>
        <taxon>Magnoliopsida</taxon>
        <taxon>eudicotyledons</taxon>
        <taxon>Gunneridae</taxon>
        <taxon>Pentapetalae</taxon>
        <taxon>rosids</taxon>
        <taxon>fabids</taxon>
        <taxon>Rosales</taxon>
        <taxon>Rosaceae</taxon>
        <taxon>Rosoideae</taxon>
        <taxon>Rosoideae incertae sedis</taxon>
        <taxon>Rosa</taxon>
    </lineage>
</organism>
<evidence type="ECO:0000313" key="1">
    <source>
        <dbReference type="EMBL" id="PRQ57197.1"/>
    </source>
</evidence>
<dbReference type="Gramene" id="PRQ57197">
    <property type="protein sequence ID" value="PRQ57197"/>
    <property type="gene ID" value="RchiOBHm_Chr1g0345651"/>
</dbReference>
<reference evidence="1 2" key="1">
    <citation type="journal article" date="2018" name="Nat. Genet.">
        <title>The Rosa genome provides new insights in the design of modern roses.</title>
        <authorList>
            <person name="Bendahmane M."/>
        </authorList>
    </citation>
    <scope>NUCLEOTIDE SEQUENCE [LARGE SCALE GENOMIC DNA]</scope>
    <source>
        <strain evidence="2">cv. Old Blush</strain>
    </source>
</reference>
<gene>
    <name evidence="1" type="ORF">RchiOBHm_Chr1g0345651</name>
</gene>
<sequence>MPPWPPMVLLCLDPENSLEKIKRQLPSGLRQNLLQNPLTFFLINYKWLLYIRLLKLLLILELLDFQ</sequence>
<dbReference type="Proteomes" id="UP000238479">
    <property type="component" value="Chromosome 1"/>
</dbReference>
<keyword evidence="2" id="KW-1185">Reference proteome</keyword>
<dbReference type="AlphaFoldDB" id="A0A2P6SET7"/>
<comment type="caution">
    <text evidence="1">The sequence shown here is derived from an EMBL/GenBank/DDBJ whole genome shotgun (WGS) entry which is preliminary data.</text>
</comment>
<dbReference type="EMBL" id="PDCK01000039">
    <property type="protein sequence ID" value="PRQ57197.1"/>
    <property type="molecule type" value="Genomic_DNA"/>
</dbReference>
<name>A0A2P6SET7_ROSCH</name>